<dbReference type="EMBL" id="WHUW01000074">
    <property type="protein sequence ID" value="KAF8428419.1"/>
    <property type="molecule type" value="Genomic_DNA"/>
</dbReference>
<dbReference type="Pfam" id="PF00651">
    <property type="entry name" value="BTB"/>
    <property type="match status" value="1"/>
</dbReference>
<keyword evidence="3" id="KW-1185">Reference proteome</keyword>
<protein>
    <recommendedName>
        <fullName evidence="1">BTB domain-containing protein</fullName>
    </recommendedName>
</protein>
<dbReference type="InterPro" id="IPR011333">
    <property type="entry name" value="SKP1/BTB/POZ_sf"/>
</dbReference>
<sequence length="324" mass="36600">MTDSVYAAAPFDHAKADIILRSSNNIDFRVFKLFLSLASPFFETLFDIPQPAEPSEDQEVKDGLAVVPVIEDSKTLDALLRFCYPCTLADDPTLEVLQDALDVLEAARKYSLDSIEKKARQAISSPKILEVEPLRCFAIAHRGRLREETLLSAKQTLSQPLIPGWFQEIELISAADLLALLTYHKKCGDAVHALRDDISWITSHYGSNEACTWLLGRYRYTDYNGYQSYNNCNCQRASLSKYMLFGIQSPQWWENFMEETFKELRDKPCKATVQAAAEKTVQSVKALNCQACSATVTEGMHDLSDLFVKKVDEAVSRIELELDF</sequence>
<dbReference type="Proteomes" id="UP001194468">
    <property type="component" value="Unassembled WGS sequence"/>
</dbReference>
<dbReference type="SUPFAM" id="SSF54695">
    <property type="entry name" value="POZ domain"/>
    <property type="match status" value="1"/>
</dbReference>
<evidence type="ECO:0000313" key="2">
    <source>
        <dbReference type="EMBL" id="KAF8428419.1"/>
    </source>
</evidence>
<accession>A0AAD4G921</accession>
<name>A0AAD4G921_BOLED</name>
<organism evidence="2 3">
    <name type="scientific">Boletus edulis BED1</name>
    <dbReference type="NCBI Taxonomy" id="1328754"/>
    <lineage>
        <taxon>Eukaryota</taxon>
        <taxon>Fungi</taxon>
        <taxon>Dikarya</taxon>
        <taxon>Basidiomycota</taxon>
        <taxon>Agaricomycotina</taxon>
        <taxon>Agaricomycetes</taxon>
        <taxon>Agaricomycetidae</taxon>
        <taxon>Boletales</taxon>
        <taxon>Boletineae</taxon>
        <taxon>Boletaceae</taxon>
        <taxon>Boletoideae</taxon>
        <taxon>Boletus</taxon>
    </lineage>
</organism>
<dbReference type="CDD" id="cd18186">
    <property type="entry name" value="BTB_POZ_ZBTB_KLHL-like"/>
    <property type="match status" value="1"/>
</dbReference>
<reference evidence="2" key="1">
    <citation type="submission" date="2019-10" db="EMBL/GenBank/DDBJ databases">
        <authorList>
            <consortium name="DOE Joint Genome Institute"/>
            <person name="Kuo A."/>
            <person name="Miyauchi S."/>
            <person name="Kiss E."/>
            <person name="Drula E."/>
            <person name="Kohler A."/>
            <person name="Sanchez-Garcia M."/>
            <person name="Andreopoulos B."/>
            <person name="Barry K.W."/>
            <person name="Bonito G."/>
            <person name="Buee M."/>
            <person name="Carver A."/>
            <person name="Chen C."/>
            <person name="Cichocki N."/>
            <person name="Clum A."/>
            <person name="Culley D."/>
            <person name="Crous P.W."/>
            <person name="Fauchery L."/>
            <person name="Girlanda M."/>
            <person name="Hayes R."/>
            <person name="Keri Z."/>
            <person name="LaButti K."/>
            <person name="Lipzen A."/>
            <person name="Lombard V."/>
            <person name="Magnuson J."/>
            <person name="Maillard F."/>
            <person name="Morin E."/>
            <person name="Murat C."/>
            <person name="Nolan M."/>
            <person name="Ohm R."/>
            <person name="Pangilinan J."/>
            <person name="Pereira M."/>
            <person name="Perotto S."/>
            <person name="Peter M."/>
            <person name="Riley R."/>
            <person name="Sitrit Y."/>
            <person name="Stielow B."/>
            <person name="Szollosi G."/>
            <person name="Zifcakova L."/>
            <person name="Stursova M."/>
            <person name="Spatafora J.W."/>
            <person name="Tedersoo L."/>
            <person name="Vaario L.-M."/>
            <person name="Yamada A."/>
            <person name="Yan M."/>
            <person name="Wang P."/>
            <person name="Xu J."/>
            <person name="Bruns T."/>
            <person name="Baldrian P."/>
            <person name="Vilgalys R."/>
            <person name="Henrissat B."/>
            <person name="Grigoriev I.V."/>
            <person name="Hibbett D."/>
            <person name="Nagy L.G."/>
            <person name="Martin F.M."/>
        </authorList>
    </citation>
    <scope>NUCLEOTIDE SEQUENCE</scope>
    <source>
        <strain evidence="2">BED1</strain>
    </source>
</reference>
<proteinExistence type="predicted"/>
<dbReference type="Gene3D" id="3.30.710.10">
    <property type="entry name" value="Potassium Channel Kv1.1, Chain A"/>
    <property type="match status" value="1"/>
</dbReference>
<dbReference type="SMART" id="SM00225">
    <property type="entry name" value="BTB"/>
    <property type="match status" value="1"/>
</dbReference>
<reference evidence="2" key="2">
    <citation type="journal article" date="2020" name="Nat. Commun.">
        <title>Large-scale genome sequencing of mycorrhizal fungi provides insights into the early evolution of symbiotic traits.</title>
        <authorList>
            <person name="Miyauchi S."/>
            <person name="Kiss E."/>
            <person name="Kuo A."/>
            <person name="Drula E."/>
            <person name="Kohler A."/>
            <person name="Sanchez-Garcia M."/>
            <person name="Morin E."/>
            <person name="Andreopoulos B."/>
            <person name="Barry K.W."/>
            <person name="Bonito G."/>
            <person name="Buee M."/>
            <person name="Carver A."/>
            <person name="Chen C."/>
            <person name="Cichocki N."/>
            <person name="Clum A."/>
            <person name="Culley D."/>
            <person name="Crous P.W."/>
            <person name="Fauchery L."/>
            <person name="Girlanda M."/>
            <person name="Hayes R.D."/>
            <person name="Keri Z."/>
            <person name="LaButti K."/>
            <person name="Lipzen A."/>
            <person name="Lombard V."/>
            <person name="Magnuson J."/>
            <person name="Maillard F."/>
            <person name="Murat C."/>
            <person name="Nolan M."/>
            <person name="Ohm R.A."/>
            <person name="Pangilinan J."/>
            <person name="Pereira M.F."/>
            <person name="Perotto S."/>
            <person name="Peter M."/>
            <person name="Pfister S."/>
            <person name="Riley R."/>
            <person name="Sitrit Y."/>
            <person name="Stielow J.B."/>
            <person name="Szollosi G."/>
            <person name="Zifcakova L."/>
            <person name="Stursova M."/>
            <person name="Spatafora J.W."/>
            <person name="Tedersoo L."/>
            <person name="Vaario L.M."/>
            <person name="Yamada A."/>
            <person name="Yan M."/>
            <person name="Wang P."/>
            <person name="Xu J."/>
            <person name="Bruns T."/>
            <person name="Baldrian P."/>
            <person name="Vilgalys R."/>
            <person name="Dunand C."/>
            <person name="Henrissat B."/>
            <person name="Grigoriev I.V."/>
            <person name="Hibbett D."/>
            <person name="Nagy L.G."/>
            <person name="Martin F.M."/>
        </authorList>
    </citation>
    <scope>NUCLEOTIDE SEQUENCE</scope>
    <source>
        <strain evidence="2">BED1</strain>
    </source>
</reference>
<evidence type="ECO:0000313" key="3">
    <source>
        <dbReference type="Proteomes" id="UP001194468"/>
    </source>
</evidence>
<feature type="domain" description="BTB" evidence="1">
    <location>
        <begin position="16"/>
        <end position="92"/>
    </location>
</feature>
<dbReference type="InterPro" id="IPR000210">
    <property type="entry name" value="BTB/POZ_dom"/>
</dbReference>
<evidence type="ECO:0000259" key="1">
    <source>
        <dbReference type="PROSITE" id="PS50097"/>
    </source>
</evidence>
<dbReference type="PROSITE" id="PS50097">
    <property type="entry name" value="BTB"/>
    <property type="match status" value="1"/>
</dbReference>
<gene>
    <name evidence="2" type="ORF">L210DRAFT_3614851</name>
</gene>
<comment type="caution">
    <text evidence="2">The sequence shown here is derived from an EMBL/GenBank/DDBJ whole genome shotgun (WGS) entry which is preliminary data.</text>
</comment>
<dbReference type="AlphaFoldDB" id="A0AAD4G921"/>